<proteinExistence type="predicted"/>
<organism evidence="4 5">
    <name type="scientific">Meripilus lineatus</name>
    <dbReference type="NCBI Taxonomy" id="2056292"/>
    <lineage>
        <taxon>Eukaryota</taxon>
        <taxon>Fungi</taxon>
        <taxon>Dikarya</taxon>
        <taxon>Basidiomycota</taxon>
        <taxon>Agaricomycotina</taxon>
        <taxon>Agaricomycetes</taxon>
        <taxon>Polyporales</taxon>
        <taxon>Meripilaceae</taxon>
        <taxon>Meripilus</taxon>
    </lineage>
</organism>
<dbReference type="CDD" id="cd04301">
    <property type="entry name" value="NAT_SF"/>
    <property type="match status" value="1"/>
</dbReference>
<gene>
    <name evidence="4" type="ORF">NLI96_g2368</name>
</gene>
<evidence type="ECO:0000256" key="1">
    <source>
        <dbReference type="ARBA" id="ARBA00022679"/>
    </source>
</evidence>
<dbReference type="GO" id="GO:0016747">
    <property type="term" value="F:acyltransferase activity, transferring groups other than amino-acyl groups"/>
    <property type="evidence" value="ECO:0007669"/>
    <property type="project" value="InterPro"/>
</dbReference>
<sequence length="223" mass="25141">MSVYSILPLPSGPTPSDTIIHRYKSLRLLALQTDPRNFGSTYEQELMRTPEVWRGRIVSRSPWPDRENITFVAALPSAESGGTNGGQMVDILEDETREWVGMVGVLAPNHEGVDKNAILSFLERDKEMMDIKEKLHLVVCTTVHPDHRGRGVGKRLMEYAVKWIEDRCKALGEEGVAVLAVRMTNTNAIGLYESVGFKFWGTEKDSTVGSGEMAYRWMYRHVV</sequence>
<reference evidence="4" key="1">
    <citation type="submission" date="2022-07" db="EMBL/GenBank/DDBJ databases">
        <title>Genome Sequence of Physisporinus lineatus.</title>
        <authorList>
            <person name="Buettner E."/>
        </authorList>
    </citation>
    <scope>NUCLEOTIDE SEQUENCE</scope>
    <source>
        <strain evidence="4">VT162</strain>
    </source>
</reference>
<keyword evidence="2" id="KW-0012">Acyltransferase</keyword>
<dbReference type="Pfam" id="PF00583">
    <property type="entry name" value="Acetyltransf_1"/>
    <property type="match status" value="1"/>
</dbReference>
<evidence type="ECO:0000259" key="3">
    <source>
        <dbReference type="PROSITE" id="PS51186"/>
    </source>
</evidence>
<evidence type="ECO:0000313" key="5">
    <source>
        <dbReference type="Proteomes" id="UP001212997"/>
    </source>
</evidence>
<dbReference type="InterPro" id="IPR016181">
    <property type="entry name" value="Acyl_CoA_acyltransferase"/>
</dbReference>
<evidence type="ECO:0000313" key="4">
    <source>
        <dbReference type="EMBL" id="KAJ3489113.1"/>
    </source>
</evidence>
<accession>A0AAD5YK16</accession>
<keyword evidence="1" id="KW-0808">Transferase</keyword>
<feature type="domain" description="N-acetyltransferase" evidence="3">
    <location>
        <begin position="143"/>
        <end position="218"/>
    </location>
</feature>
<dbReference type="SUPFAM" id="SSF55729">
    <property type="entry name" value="Acyl-CoA N-acyltransferases (Nat)"/>
    <property type="match status" value="1"/>
</dbReference>
<protein>
    <recommendedName>
        <fullName evidence="3">N-acetyltransferase domain-containing protein</fullName>
    </recommendedName>
</protein>
<dbReference type="InterPro" id="IPR050680">
    <property type="entry name" value="YpeA/RimI_acetyltransf"/>
</dbReference>
<dbReference type="PROSITE" id="PS51186">
    <property type="entry name" value="GNAT"/>
    <property type="match status" value="1"/>
</dbReference>
<dbReference type="EMBL" id="JANAWD010000052">
    <property type="protein sequence ID" value="KAJ3489113.1"/>
    <property type="molecule type" value="Genomic_DNA"/>
</dbReference>
<evidence type="ECO:0000256" key="2">
    <source>
        <dbReference type="ARBA" id="ARBA00023315"/>
    </source>
</evidence>
<name>A0AAD5YK16_9APHY</name>
<dbReference type="Proteomes" id="UP001212997">
    <property type="component" value="Unassembled WGS sequence"/>
</dbReference>
<dbReference type="PANTHER" id="PTHR43420">
    <property type="entry name" value="ACETYLTRANSFERASE"/>
    <property type="match status" value="1"/>
</dbReference>
<keyword evidence="5" id="KW-1185">Reference proteome</keyword>
<dbReference type="Gene3D" id="3.40.630.30">
    <property type="match status" value="1"/>
</dbReference>
<dbReference type="AlphaFoldDB" id="A0AAD5YK16"/>
<comment type="caution">
    <text evidence="4">The sequence shown here is derived from an EMBL/GenBank/DDBJ whole genome shotgun (WGS) entry which is preliminary data.</text>
</comment>
<dbReference type="InterPro" id="IPR000182">
    <property type="entry name" value="GNAT_dom"/>
</dbReference>